<evidence type="ECO:0000313" key="1">
    <source>
        <dbReference type="EMBL" id="PHJ96947.1"/>
    </source>
</evidence>
<dbReference type="Proteomes" id="UP000222310">
    <property type="component" value="Unassembled WGS sequence"/>
</dbReference>
<dbReference type="EMBL" id="LAHD01000121">
    <property type="protein sequence ID" value="PHJ96947.1"/>
    <property type="molecule type" value="Genomic_DNA"/>
</dbReference>
<comment type="caution">
    <text evidence="1">The sequence shown here is derived from an EMBL/GenBank/DDBJ whole genome shotgun (WGS) entry which is preliminary data.</text>
</comment>
<sequence length="110" mass="12361">MQLDAFTIQLDAFIMQLDAFIMQLDAFTMQFDAFTMQFDAFTMQLDAFTMQLDATKKLYSLFLIPNAPCPMTAVAPLGETPRPHCLPHAPILKICQVNMPSLTEAVTIIK</sequence>
<evidence type="ECO:0000313" key="2">
    <source>
        <dbReference type="Proteomes" id="UP000222310"/>
    </source>
</evidence>
<organism evidence="1 2">
    <name type="scientific">Nostoc linckia z8</name>
    <dbReference type="NCBI Taxonomy" id="1628746"/>
    <lineage>
        <taxon>Bacteria</taxon>
        <taxon>Bacillati</taxon>
        <taxon>Cyanobacteriota</taxon>
        <taxon>Cyanophyceae</taxon>
        <taxon>Nostocales</taxon>
        <taxon>Nostocaceae</taxon>
        <taxon>Nostoc</taxon>
    </lineage>
</organism>
<protein>
    <submittedName>
        <fullName evidence="1">Uncharacterized protein</fullName>
    </submittedName>
</protein>
<name>A0A9Q5Z6Y5_NOSLI</name>
<dbReference type="AlphaFoldDB" id="A0A9Q5Z6Y5"/>
<accession>A0A9Q5Z6Y5</accession>
<reference evidence="1 2" key="1">
    <citation type="submission" date="2015-02" db="EMBL/GenBank/DDBJ databases">
        <title>Nostoc linckia genome annotation.</title>
        <authorList>
            <person name="Zhou Z."/>
        </authorList>
    </citation>
    <scope>NUCLEOTIDE SEQUENCE [LARGE SCALE GENOMIC DNA]</scope>
    <source>
        <strain evidence="2">z8</strain>
    </source>
</reference>
<proteinExistence type="predicted"/>
<gene>
    <name evidence="1" type="ORF">VF08_29610</name>
</gene>